<dbReference type="Proteomes" id="UP000442714">
    <property type="component" value="Unassembled WGS sequence"/>
</dbReference>
<dbReference type="GO" id="GO:0006508">
    <property type="term" value="P:proteolysis"/>
    <property type="evidence" value="ECO:0007669"/>
    <property type="project" value="InterPro"/>
</dbReference>
<reference evidence="4 5" key="1">
    <citation type="submission" date="2019-12" db="EMBL/GenBank/DDBJ databases">
        <title>Genomic-based taxomic classification of the family Erythrobacteraceae.</title>
        <authorList>
            <person name="Xu L."/>
        </authorList>
    </citation>
    <scope>NUCLEOTIDE SEQUENCE [LARGE SCALE GENOMIC DNA]</scope>
    <source>
        <strain evidence="4 5">KCTC 52763</strain>
    </source>
</reference>
<dbReference type="Gene3D" id="3.40.50.1820">
    <property type="entry name" value="alpha/beta hydrolase"/>
    <property type="match status" value="1"/>
</dbReference>
<dbReference type="OrthoDB" id="1094230at2"/>
<proteinExistence type="predicted"/>
<comment type="caution">
    <text evidence="4">The sequence shown here is derived from an EMBL/GenBank/DDBJ whole genome shotgun (WGS) entry which is preliminary data.</text>
</comment>
<evidence type="ECO:0000256" key="2">
    <source>
        <dbReference type="SAM" id="SignalP"/>
    </source>
</evidence>
<accession>A0A844ZYN1</accession>
<name>A0A844ZYN1_9SPHN</name>
<dbReference type="SUPFAM" id="SSF53474">
    <property type="entry name" value="alpha/beta-Hydrolases"/>
    <property type="match status" value="1"/>
</dbReference>
<dbReference type="AlphaFoldDB" id="A0A844ZYN1"/>
<evidence type="ECO:0000256" key="1">
    <source>
        <dbReference type="ARBA" id="ARBA00022801"/>
    </source>
</evidence>
<keyword evidence="1" id="KW-0378">Hydrolase</keyword>
<protein>
    <submittedName>
        <fullName evidence="4">Prolyl oligopeptidase family serine peptidase</fullName>
    </submittedName>
</protein>
<evidence type="ECO:0000313" key="4">
    <source>
        <dbReference type="EMBL" id="MXO90569.1"/>
    </source>
</evidence>
<dbReference type="SUPFAM" id="SSF82171">
    <property type="entry name" value="DPP6 N-terminal domain-like"/>
    <property type="match status" value="1"/>
</dbReference>
<dbReference type="RefSeq" id="WP_160604009.1">
    <property type="nucleotide sequence ID" value="NZ_WTYX01000001.1"/>
</dbReference>
<dbReference type="PANTHER" id="PTHR42776">
    <property type="entry name" value="SERINE PEPTIDASE S9 FAMILY MEMBER"/>
    <property type="match status" value="1"/>
</dbReference>
<feature type="signal peptide" evidence="2">
    <location>
        <begin position="1"/>
        <end position="22"/>
    </location>
</feature>
<dbReference type="GO" id="GO:0004252">
    <property type="term" value="F:serine-type endopeptidase activity"/>
    <property type="evidence" value="ECO:0007669"/>
    <property type="project" value="TreeGrafter"/>
</dbReference>
<dbReference type="PANTHER" id="PTHR42776:SF27">
    <property type="entry name" value="DIPEPTIDYL PEPTIDASE FAMILY MEMBER 6"/>
    <property type="match status" value="1"/>
</dbReference>
<organism evidence="4 5">
    <name type="scientific">Pontixanthobacter aquaemixtae</name>
    <dbReference type="NCBI Taxonomy" id="1958940"/>
    <lineage>
        <taxon>Bacteria</taxon>
        <taxon>Pseudomonadati</taxon>
        <taxon>Pseudomonadota</taxon>
        <taxon>Alphaproteobacteria</taxon>
        <taxon>Sphingomonadales</taxon>
        <taxon>Erythrobacteraceae</taxon>
        <taxon>Pontixanthobacter</taxon>
    </lineage>
</organism>
<evidence type="ECO:0000313" key="5">
    <source>
        <dbReference type="Proteomes" id="UP000442714"/>
    </source>
</evidence>
<dbReference type="Pfam" id="PF00326">
    <property type="entry name" value="Peptidase_S9"/>
    <property type="match status" value="1"/>
</dbReference>
<keyword evidence="5" id="KW-1185">Reference proteome</keyword>
<feature type="chain" id="PRO_5032947223" evidence="2">
    <location>
        <begin position="23"/>
        <end position="644"/>
    </location>
</feature>
<sequence length="644" mass="69110">MKLFARLLAPLALASVPFLAHAAPTVPLEYYGDLPAIQDAVLSPSGAQTALLATIDGERVIRVLRADGTPVTQLRVGEAKIRSIEWIGEEAILLLRTETDRTRLGLGRGKYEWLRANVIPLRADRQPVSVFANQSFMANAVLGFHGIREVGGRWKGYFGGLRMGRSSGERAKILHYAPGLFEVDLQSGDVRQIAQPPANGIWRDWLVGKDGNIAVTFERNSDSGDWTIANGNGNTIASGRQRSGYIDPIGLGATGETVIYSVYDDDGEGAQRFEVPLSGGESAPVWQDTYIDQFFHQPFTGHIIGILNDNGAAKLADTAMQSRIEAALNSPSGGVTELNAWTADLSAFLLRTSGKYDSGTWYRFTAGDGQRAIIGLERPAIQGPVIGDVRTFQYKAADGLEMEAVLTLPPGKAAKNLPVIMLPHGGPTAHDEPGFDWWAQAFAAHGYAVMQPNFRGSTGYGAAFRDAGNGEWGRKMQSDISDGLRALADAGIADPDRACIVGASYGGYAALAGVTLQNGLYRCAVSVNGVSDLPLLARDAVQGSSNVVERNFDTLMGKETDLSALSPARNADRADAPVLLIHGKDDTVVPFEHAASMEDALKDAGKPVKLVSLADEDHWLSQAETRKQMLSAAMVFVRKHNPAD</sequence>
<evidence type="ECO:0000259" key="3">
    <source>
        <dbReference type="Pfam" id="PF00326"/>
    </source>
</evidence>
<dbReference type="EMBL" id="WTYX01000001">
    <property type="protein sequence ID" value="MXO90569.1"/>
    <property type="molecule type" value="Genomic_DNA"/>
</dbReference>
<keyword evidence="2" id="KW-0732">Signal</keyword>
<feature type="domain" description="Peptidase S9 prolyl oligopeptidase catalytic" evidence="3">
    <location>
        <begin position="434"/>
        <end position="640"/>
    </location>
</feature>
<dbReference type="InterPro" id="IPR029058">
    <property type="entry name" value="AB_hydrolase_fold"/>
</dbReference>
<gene>
    <name evidence="4" type="ORF">GRI41_07035</name>
</gene>
<dbReference type="InterPro" id="IPR001375">
    <property type="entry name" value="Peptidase_S9_cat"/>
</dbReference>